<dbReference type="VEuPathDB" id="TriTrypDB:TEOVI_000607600"/>
<gene>
    <name evidence="2" type="ORF">TEOVI_000607600</name>
</gene>
<dbReference type="RefSeq" id="XP_067079769.1">
    <property type="nucleotide sequence ID" value="XM_067223668.1"/>
</dbReference>
<dbReference type="AlphaFoldDB" id="A0A1G4I943"/>
<organism evidence="2 3">
    <name type="scientific">Trypanosoma equiperdum</name>
    <dbReference type="NCBI Taxonomy" id="5694"/>
    <lineage>
        <taxon>Eukaryota</taxon>
        <taxon>Discoba</taxon>
        <taxon>Euglenozoa</taxon>
        <taxon>Kinetoplastea</taxon>
        <taxon>Metakinetoplastina</taxon>
        <taxon>Trypanosomatida</taxon>
        <taxon>Trypanosomatidae</taxon>
        <taxon>Trypanosoma</taxon>
    </lineage>
</organism>
<dbReference type="EMBL" id="CZPT02001026">
    <property type="protein sequence ID" value="SCU68645.1"/>
    <property type="molecule type" value="Genomic_DNA"/>
</dbReference>
<evidence type="ECO:0000313" key="3">
    <source>
        <dbReference type="Proteomes" id="UP000195570"/>
    </source>
</evidence>
<reference evidence="2" key="1">
    <citation type="submission" date="2016-09" db="EMBL/GenBank/DDBJ databases">
        <authorList>
            <person name="Hebert L."/>
            <person name="Moumen B."/>
        </authorList>
    </citation>
    <scope>NUCLEOTIDE SEQUENCE [LARGE SCALE GENOMIC DNA]</scope>
    <source>
        <strain evidence="2">OVI</strain>
    </source>
</reference>
<feature type="compositionally biased region" description="Basic and acidic residues" evidence="1">
    <location>
        <begin position="34"/>
        <end position="46"/>
    </location>
</feature>
<feature type="compositionally biased region" description="Basic and acidic residues" evidence="1">
    <location>
        <begin position="128"/>
        <end position="141"/>
    </location>
</feature>
<feature type="compositionally biased region" description="Low complexity" evidence="1">
    <location>
        <begin position="10"/>
        <end position="22"/>
    </location>
</feature>
<proteinExistence type="predicted"/>
<dbReference type="GeneID" id="92380015"/>
<accession>A0A1G4I943</accession>
<keyword evidence="3" id="KW-1185">Reference proteome</keyword>
<protein>
    <submittedName>
        <fullName evidence="2">Uncharacterized protein</fullName>
    </submittedName>
</protein>
<name>A0A1G4I943_TRYEQ</name>
<feature type="region of interest" description="Disordered" evidence="1">
    <location>
        <begin position="1"/>
        <end position="141"/>
    </location>
</feature>
<comment type="caution">
    <text evidence="2">The sequence shown here is derived from an EMBL/GenBank/DDBJ whole genome shotgun (WGS) entry which is preliminary data.</text>
</comment>
<feature type="compositionally biased region" description="Polar residues" evidence="1">
    <location>
        <begin position="341"/>
        <end position="353"/>
    </location>
</feature>
<feature type="region of interest" description="Disordered" evidence="1">
    <location>
        <begin position="332"/>
        <end position="353"/>
    </location>
</feature>
<evidence type="ECO:0000313" key="2">
    <source>
        <dbReference type="EMBL" id="SCU68645.1"/>
    </source>
</evidence>
<dbReference type="Proteomes" id="UP000195570">
    <property type="component" value="Unassembled WGS sequence"/>
</dbReference>
<feature type="compositionally biased region" description="Polar residues" evidence="1">
    <location>
        <begin position="186"/>
        <end position="199"/>
    </location>
</feature>
<evidence type="ECO:0000256" key="1">
    <source>
        <dbReference type="SAM" id="MobiDB-lite"/>
    </source>
</evidence>
<feature type="region of interest" description="Disordered" evidence="1">
    <location>
        <begin position="170"/>
        <end position="199"/>
    </location>
</feature>
<sequence>MGCGDSRVRASAQPQHQSHPQSVDVQDCGPNKLLVERDKEQEHEESSPVGLEPPCVQQPIAADSANSNPGPHREEEAKEANAVSPPEAPVHFNRDSEVPTELVTTVPSGVAPGGGGREVPERVNGPEIVDRKGGHDTEVRSKEPKINGTAVALGPRDKEKDVDAGDCEAEGGMSTNAETPALTEDTPATSNCGERNGSSTVPLERLRLPVRKKQPSRCLVHVLEGDTVSVSVSSTSTGYVSFTSLISAYGSSGHIRKKSTLRPGDLSLVTLSPLSSAANTPRSSGEGLKAAAGAEELSGQAMRGLNSSRIWRFRRLKIMPCGDTSLLLKGRRRRRKGSRATCGTQSTHNRSGVLTPTQASFSALGAVANCGRRGINAVDPRNHVVHISR</sequence>